<protein>
    <submittedName>
        <fullName evidence="2">AAA domain-containing protein, putative AbiEii toxin, Type IV TA system</fullName>
    </submittedName>
</protein>
<organism evidence="2">
    <name type="scientific">Candidatus Kentrum sp. LFY</name>
    <dbReference type="NCBI Taxonomy" id="2126342"/>
    <lineage>
        <taxon>Bacteria</taxon>
        <taxon>Pseudomonadati</taxon>
        <taxon>Pseudomonadota</taxon>
        <taxon>Gammaproteobacteria</taxon>
        <taxon>Candidatus Kentrum</taxon>
    </lineage>
</organism>
<feature type="domain" description="Endonuclease GajA/Old nuclease/RecF-like AAA" evidence="1">
    <location>
        <begin position="279"/>
        <end position="444"/>
    </location>
</feature>
<dbReference type="EMBL" id="CAADFF010000008">
    <property type="protein sequence ID" value="VFJ87934.1"/>
    <property type="molecule type" value="Genomic_DNA"/>
</dbReference>
<dbReference type="InterPro" id="IPR051396">
    <property type="entry name" value="Bact_Antivir_Def_Nuclease"/>
</dbReference>
<dbReference type="PANTHER" id="PTHR43581">
    <property type="entry name" value="ATP/GTP PHOSPHATASE"/>
    <property type="match status" value="1"/>
</dbReference>
<dbReference type="InterPro" id="IPR027417">
    <property type="entry name" value="P-loop_NTPase"/>
</dbReference>
<dbReference type="PANTHER" id="PTHR43581:SF2">
    <property type="entry name" value="EXCINUCLEASE ATPASE SUBUNIT"/>
    <property type="match status" value="1"/>
</dbReference>
<sequence length="514" mass="57568">MKIQIHDFGPIHHFECDLAKDLHLIVGENNVGKSYGITVVYLLLKALVESRDILGSAEFLHGRAMQLPEEIFDRVSALNVGDEADVGDIFREEIVRLLKDTFLKRFRDYIGETYGPIDHVTNKFSGESPRIRLAFGSEEIDIGVAEVGKVLEVKGLTIGSSIALRCVAENRPTDYEADNIVVYHDGRDYEHFKAAFIIACVHFFGNMLKDALGGIRDIHYLPALRSAAYQVLSASRGFRAALSGSRALPNADDKNKREDEWLLPDGELFKNPTVKIQDQLINTFESQIESLDISTPLNDYFRELSEIKPDKNSQGNDPIHRIAKDIERDILGGNVQFDGETQQMFYTPRGTDLRLDVDGASSMVSELSPLVVFLRYIVAGPRATTRTGLPDMRKGDSSPKTLVFMEEPEAHLHPVNQARLMSAFAALIFAADVKIFLTSHSNYLFTKLNNLILAEEIDVDVVEAHVFKWSKAGSKALPLAVDRLGIDDENFIDLAEALYEEKIDLIERMNADVR</sequence>
<proteinExistence type="predicted"/>
<reference evidence="2" key="1">
    <citation type="submission" date="2019-02" db="EMBL/GenBank/DDBJ databases">
        <authorList>
            <person name="Gruber-Vodicka R. H."/>
            <person name="Seah K. B. B."/>
        </authorList>
    </citation>
    <scope>NUCLEOTIDE SEQUENCE</scope>
    <source>
        <strain evidence="2">BECK_M7</strain>
    </source>
</reference>
<evidence type="ECO:0000313" key="2">
    <source>
        <dbReference type="EMBL" id="VFJ87934.1"/>
    </source>
</evidence>
<dbReference type="SUPFAM" id="SSF52540">
    <property type="entry name" value="P-loop containing nucleoside triphosphate hydrolases"/>
    <property type="match status" value="1"/>
</dbReference>
<accession>A0A450U7U2</accession>
<evidence type="ECO:0000259" key="1">
    <source>
        <dbReference type="Pfam" id="PF13175"/>
    </source>
</evidence>
<name>A0A450U7U2_9GAMM</name>
<dbReference type="AlphaFoldDB" id="A0A450U7U2"/>
<dbReference type="Pfam" id="PF13175">
    <property type="entry name" value="AAA_15"/>
    <property type="match status" value="1"/>
</dbReference>
<dbReference type="InterPro" id="IPR041685">
    <property type="entry name" value="AAA_GajA/Old/RecF-like"/>
</dbReference>
<dbReference type="Gene3D" id="3.40.50.300">
    <property type="entry name" value="P-loop containing nucleotide triphosphate hydrolases"/>
    <property type="match status" value="2"/>
</dbReference>
<gene>
    <name evidence="2" type="ORF">BECKLFY1418B_GA0070995_100847</name>
</gene>